<keyword evidence="3" id="KW-1185">Reference proteome</keyword>
<gene>
    <name evidence="2" type="ORF">OIDMADRAFT_160053</name>
</gene>
<evidence type="ECO:0000313" key="3">
    <source>
        <dbReference type="Proteomes" id="UP000054321"/>
    </source>
</evidence>
<organism evidence="2 3">
    <name type="scientific">Oidiodendron maius (strain Zn)</name>
    <dbReference type="NCBI Taxonomy" id="913774"/>
    <lineage>
        <taxon>Eukaryota</taxon>
        <taxon>Fungi</taxon>
        <taxon>Dikarya</taxon>
        <taxon>Ascomycota</taxon>
        <taxon>Pezizomycotina</taxon>
        <taxon>Leotiomycetes</taxon>
        <taxon>Leotiomycetes incertae sedis</taxon>
        <taxon>Myxotrichaceae</taxon>
        <taxon>Oidiodendron</taxon>
    </lineage>
</organism>
<dbReference type="InParanoid" id="A0A0C3CU88"/>
<evidence type="ECO:0000259" key="1">
    <source>
        <dbReference type="Pfam" id="PF06985"/>
    </source>
</evidence>
<dbReference type="Proteomes" id="UP000054321">
    <property type="component" value="Unassembled WGS sequence"/>
</dbReference>
<accession>A0A0C3CU88</accession>
<proteinExistence type="predicted"/>
<dbReference type="OrthoDB" id="3598674at2759"/>
<reference evidence="2 3" key="1">
    <citation type="submission" date="2014-04" db="EMBL/GenBank/DDBJ databases">
        <authorList>
            <consortium name="DOE Joint Genome Institute"/>
            <person name="Kuo A."/>
            <person name="Martino E."/>
            <person name="Perotto S."/>
            <person name="Kohler A."/>
            <person name="Nagy L.G."/>
            <person name="Floudas D."/>
            <person name="Copeland A."/>
            <person name="Barry K.W."/>
            <person name="Cichocki N."/>
            <person name="Veneault-Fourrey C."/>
            <person name="LaButti K."/>
            <person name="Lindquist E.A."/>
            <person name="Lipzen A."/>
            <person name="Lundell T."/>
            <person name="Morin E."/>
            <person name="Murat C."/>
            <person name="Sun H."/>
            <person name="Tunlid A."/>
            <person name="Henrissat B."/>
            <person name="Grigoriev I.V."/>
            <person name="Hibbett D.S."/>
            <person name="Martin F."/>
            <person name="Nordberg H.P."/>
            <person name="Cantor M.N."/>
            <person name="Hua S.X."/>
        </authorList>
    </citation>
    <scope>NUCLEOTIDE SEQUENCE [LARGE SCALE GENOMIC DNA]</scope>
    <source>
        <strain evidence="2 3">Zn</strain>
    </source>
</reference>
<dbReference type="Pfam" id="PF06985">
    <property type="entry name" value="HET"/>
    <property type="match status" value="1"/>
</dbReference>
<dbReference type="HOGENOM" id="CLU_004184_7_2_1"/>
<reference evidence="3" key="2">
    <citation type="submission" date="2015-01" db="EMBL/GenBank/DDBJ databases">
        <title>Evolutionary Origins and Diversification of the Mycorrhizal Mutualists.</title>
        <authorList>
            <consortium name="DOE Joint Genome Institute"/>
            <consortium name="Mycorrhizal Genomics Consortium"/>
            <person name="Kohler A."/>
            <person name="Kuo A."/>
            <person name="Nagy L.G."/>
            <person name="Floudas D."/>
            <person name="Copeland A."/>
            <person name="Barry K.W."/>
            <person name="Cichocki N."/>
            <person name="Veneault-Fourrey C."/>
            <person name="LaButti K."/>
            <person name="Lindquist E.A."/>
            <person name="Lipzen A."/>
            <person name="Lundell T."/>
            <person name="Morin E."/>
            <person name="Murat C."/>
            <person name="Riley R."/>
            <person name="Ohm R."/>
            <person name="Sun H."/>
            <person name="Tunlid A."/>
            <person name="Henrissat B."/>
            <person name="Grigoriev I.V."/>
            <person name="Hibbett D.S."/>
            <person name="Martin F."/>
        </authorList>
    </citation>
    <scope>NUCLEOTIDE SEQUENCE [LARGE SCALE GENOMIC DNA]</scope>
    <source>
        <strain evidence="3">Zn</strain>
    </source>
</reference>
<dbReference type="PANTHER" id="PTHR24148:SF73">
    <property type="entry name" value="HET DOMAIN PROTEIN (AFU_ORTHOLOGUE AFUA_8G01020)"/>
    <property type="match status" value="1"/>
</dbReference>
<dbReference type="Pfam" id="PF26639">
    <property type="entry name" value="Het-6_barrel"/>
    <property type="match status" value="1"/>
</dbReference>
<feature type="domain" description="Heterokaryon incompatibility" evidence="1">
    <location>
        <begin position="65"/>
        <end position="242"/>
    </location>
</feature>
<sequence>MSQFEYRTLTPHQKRVRLVHVLPENQSSSLSASANWNQCDPHPFDPKTLVSCTISHVSLDDKPTYTALSYSWGDPSLTSPIIVDGSLIRVTRNLESALRHLRLPDQTILLWVDALCINQENNLEKSEQLEQMLPIYSQALAVVAWLGPSTANIDLAMEWIDNFGSQASKLGIGTKPDLHLRHILKAFETDKGHGIYNEQLRAFIHDLKEQFSTANPRHAILISALSEIFKRPYWDRVWVVQELVSASDAVFVCGNSRASDPRDKIFALLGIAGDAEVQGIFPDYRKACEDVYTDLARTLIQNGFIELLSLCEFPKKVDGLPSWVPDWSREVYRTPLQQRSLDRSSQTPLTTLEPRFSASGNNHKIHLIAGEVVSRDVPLLLSGILLGDVQRVGTRWEDDDVGRWLSDLHTLSQFISDAFDLTAVWQTAVADQDIRQGTRKPRLSEEKICLLRQTLKSEDLSLINSQTLIRLGLGDYCHQLCTIARGRRPISVSGTYLGIGPCDTEPGDLVFIPLGSDVPYVLRRNNEDDKLRLIGEAYLHGIMDGEGLQQSQVVETIALS</sequence>
<dbReference type="AlphaFoldDB" id="A0A0C3CU88"/>
<name>A0A0C3CU88_OIDMZ</name>
<dbReference type="InterPro" id="IPR052895">
    <property type="entry name" value="HetReg/Transcr_Mod"/>
</dbReference>
<protein>
    <recommendedName>
        <fullName evidence="1">Heterokaryon incompatibility domain-containing protein</fullName>
    </recommendedName>
</protein>
<evidence type="ECO:0000313" key="2">
    <source>
        <dbReference type="EMBL" id="KIN02564.1"/>
    </source>
</evidence>
<dbReference type="EMBL" id="KN832874">
    <property type="protein sequence ID" value="KIN02564.1"/>
    <property type="molecule type" value="Genomic_DNA"/>
</dbReference>
<dbReference type="PANTHER" id="PTHR24148">
    <property type="entry name" value="ANKYRIN REPEAT DOMAIN-CONTAINING PROTEIN 39 HOMOLOG-RELATED"/>
    <property type="match status" value="1"/>
</dbReference>
<dbReference type="InterPro" id="IPR010730">
    <property type="entry name" value="HET"/>
</dbReference>